<reference evidence="5" key="1">
    <citation type="journal article" date="2009" name="Rice">
        <title>De Novo Next Generation Sequencing of Plant Genomes.</title>
        <authorList>
            <person name="Rounsley S."/>
            <person name="Marri P.R."/>
            <person name="Yu Y."/>
            <person name="He R."/>
            <person name="Sisneros N."/>
            <person name="Goicoechea J.L."/>
            <person name="Lee S.J."/>
            <person name="Angelova A."/>
            <person name="Kudrna D."/>
            <person name="Luo M."/>
            <person name="Affourtit J."/>
            <person name="Desany B."/>
            <person name="Knight J."/>
            <person name="Niazi F."/>
            <person name="Egholm M."/>
            <person name="Wing R.A."/>
        </authorList>
    </citation>
    <scope>NUCLEOTIDE SEQUENCE [LARGE SCALE GENOMIC DNA]</scope>
    <source>
        <strain evidence="5">cv. IRGC 105608</strain>
    </source>
</reference>
<evidence type="ECO:0000256" key="1">
    <source>
        <dbReference type="ARBA" id="ARBA00004167"/>
    </source>
</evidence>
<comment type="subcellular location">
    <subcellularLocation>
        <location evidence="1">Membrane</location>
        <topology evidence="1">Single-pass membrane protein</topology>
    </subcellularLocation>
</comment>
<dbReference type="STRING" id="65489.A0A0D3F7Y0"/>
<dbReference type="PANTHER" id="PTHR33491">
    <property type="entry name" value="OSJNBA0016N04.9 PROTEIN"/>
    <property type="match status" value="1"/>
</dbReference>
<proteinExistence type="predicted"/>
<evidence type="ECO:0000259" key="4">
    <source>
        <dbReference type="Pfam" id="PF13947"/>
    </source>
</evidence>
<dbReference type="AlphaFoldDB" id="A0A0D3F7Y0"/>
<dbReference type="Gramene" id="OBART02G25060.1">
    <property type="protein sequence ID" value="OBART02G25060.1"/>
    <property type="gene ID" value="OBART02G25060"/>
</dbReference>
<keyword evidence="6" id="KW-1185">Reference proteome</keyword>
<protein>
    <recommendedName>
        <fullName evidence="4">Wall-associated receptor kinase galacturonan-binding domain-containing protein</fullName>
    </recommendedName>
</protein>
<sequence>MSFLLMICLAAAASGQLAGGNGGLLHIPSNESLAHCPSSCGDVDISYPFGIGPGCFRQGFELTCDDTTQPPTLFLGSSTSTDVIGT</sequence>
<dbReference type="GO" id="GO:0030247">
    <property type="term" value="F:polysaccharide binding"/>
    <property type="evidence" value="ECO:0007669"/>
    <property type="project" value="InterPro"/>
</dbReference>
<reference evidence="5" key="2">
    <citation type="submission" date="2015-03" db="UniProtKB">
        <authorList>
            <consortium name="EnsemblPlants"/>
        </authorList>
    </citation>
    <scope>IDENTIFICATION</scope>
</reference>
<evidence type="ECO:0000313" key="5">
    <source>
        <dbReference type="EnsemblPlants" id="OBART02G25060.1"/>
    </source>
</evidence>
<feature type="domain" description="Wall-associated receptor kinase galacturonan-binding" evidence="4">
    <location>
        <begin position="36"/>
        <end position="78"/>
    </location>
</feature>
<dbReference type="HOGENOM" id="CLU_2501484_0_0_1"/>
<dbReference type="Pfam" id="PF13947">
    <property type="entry name" value="GUB_WAK_bind"/>
    <property type="match status" value="1"/>
</dbReference>
<dbReference type="PaxDb" id="65489-OBART02G25060.1"/>
<organism evidence="5">
    <name type="scientific">Oryza barthii</name>
    <dbReference type="NCBI Taxonomy" id="65489"/>
    <lineage>
        <taxon>Eukaryota</taxon>
        <taxon>Viridiplantae</taxon>
        <taxon>Streptophyta</taxon>
        <taxon>Embryophyta</taxon>
        <taxon>Tracheophyta</taxon>
        <taxon>Spermatophyta</taxon>
        <taxon>Magnoliopsida</taxon>
        <taxon>Liliopsida</taxon>
        <taxon>Poales</taxon>
        <taxon>Poaceae</taxon>
        <taxon>BOP clade</taxon>
        <taxon>Oryzoideae</taxon>
        <taxon>Oryzeae</taxon>
        <taxon>Oryzinae</taxon>
        <taxon>Oryza</taxon>
    </lineage>
</organism>
<keyword evidence="2 3" id="KW-0732">Signal</keyword>
<dbReference type="EnsemblPlants" id="OBART02G25060.1">
    <property type="protein sequence ID" value="OBART02G25060.1"/>
    <property type="gene ID" value="OBART02G25060"/>
</dbReference>
<feature type="signal peptide" evidence="3">
    <location>
        <begin position="1"/>
        <end position="15"/>
    </location>
</feature>
<dbReference type="Proteomes" id="UP000026960">
    <property type="component" value="Chromosome 2"/>
</dbReference>
<name>A0A0D3F7Y0_9ORYZ</name>
<evidence type="ECO:0000256" key="2">
    <source>
        <dbReference type="ARBA" id="ARBA00022729"/>
    </source>
</evidence>
<evidence type="ECO:0000313" key="6">
    <source>
        <dbReference type="Proteomes" id="UP000026960"/>
    </source>
</evidence>
<accession>A0A0D3F7Y0</accession>
<feature type="chain" id="PRO_5012926715" description="Wall-associated receptor kinase galacturonan-binding domain-containing protein" evidence="3">
    <location>
        <begin position="16"/>
        <end position="86"/>
    </location>
</feature>
<evidence type="ECO:0000256" key="3">
    <source>
        <dbReference type="SAM" id="SignalP"/>
    </source>
</evidence>
<dbReference type="InterPro" id="IPR025287">
    <property type="entry name" value="WAK_GUB"/>
</dbReference>
<dbReference type="GO" id="GO:0016020">
    <property type="term" value="C:membrane"/>
    <property type="evidence" value="ECO:0007669"/>
    <property type="project" value="UniProtKB-SubCell"/>
</dbReference>